<evidence type="ECO:0000313" key="2">
    <source>
        <dbReference type="EMBL" id="BDT62188.1"/>
    </source>
</evidence>
<reference evidence="2" key="1">
    <citation type="submission" date="2022-10" db="EMBL/GenBank/DDBJ databases">
        <title>Genome sequences of endogenous nimaviruses in decapod crustaceans.</title>
        <authorList>
            <person name="Kawato S."/>
            <person name="Nozaki R."/>
            <person name="Kondo H."/>
            <person name="Hirono I."/>
        </authorList>
    </citation>
    <scope>NUCLEOTIDE SEQUENCE</scope>
    <source>
        <strain evidence="2">Lva-Nima_1</strain>
    </source>
</reference>
<evidence type="ECO:0000256" key="1">
    <source>
        <dbReference type="SAM" id="MobiDB-lite"/>
    </source>
</evidence>
<sequence>MTSLPIANIDQLVNYVAVKKRNGPSFQQQQQQQSTNNKKKTTNKINCSKYNNNDTDITFSPICSNDNEIHTVFSDSSGGDGKESGLSQQQQQQQHLDPNTLMEKGLSWLLKGAEMKIADLQEFQNYQSTQSDKYDAFSSLCDFQKTQSVIGNTIHEATERQRLDTIIQSIDLRKKCAIIFDEEKCKTFVKKNKKIILVTAYHMFNKKTPTKLRGYNVKIKKLNEKEENDDGQRRSSSGVNVSRKKKERLEIILEQQQQPHHHQHNNKLSSKFRIDDIKIGDLVTNFDKGNNKTIHNKRIQKEILQDETLPPEKRQRLDPSVAEHSLVFSQLRRMDHNRPLYLKNKTLWQYDDDSGRLVEVIGWYEPKSIPGFNTVVDETTDMFYMPHSFQNMAFLLMKFFKGYLAQQYVSTRKNKKFSNSTRLLIPREDMPGEYAKLTATLDKCLMVLLSIHTEALSDSSTEIYRQKFRRYCIYSFCMYLINEPLHARCVSPLPYNYFNLYSYLFAHGPKLKTTSFLNTMCFLNNNLFKLYRGPATESVQRLVDSDYSLLKGGKSVTHIFGSPSKTSIHTRTLVSFMMYSEYMMRVLYRLLETIERSGQIEKYKSIRDKARQNLSRLCEGVLFIFFSFVFFHRISAIRQLTNWSALRLILGQPHIHDSKSKAKSVTSIHNNDNDKNNQFVFTEKATNSSGLFFSHAHVLGLPYGIQKRLGVPLEKLNPLCQSSRSLGIVSKSKNGDCIIYSKNDNNNNAIICGIDLPLPPPPPDGYCSKLVMFDNVFSEQLSEYYNDKTLIPDLVMTVACKMNYNLWTDMSLIDKNQVKMMMKKDRVYTEPLITPPPFSSLASSSSDQEQYRLTKDTLDYLMASPLKNVFIVSSSEQRILSLGDLALLALWIKVSVLQEAWENETTASPPLSLIATNDRAVTVSESWLSGLCRQLIRTDLVNFGIWGDVKINLKLDKRDNSLHKNNMSLPKERDKLRYTQATLNQRKDLAELHCKKNIKTKTHLGRVTATSWVVCALKKISGGDPNIFLKLLENVGIYHLSHINPSNTYAYFSNNCLSNEDQMGLDGYTNRMKNTDGQQQLVLHDGAKKELARTAFRSTNNQNIKKTKEKINTAMIKMAIKHWVTIKDHRNNNDDDFDHYHSSSFQSHSIEALWRWPHTLQKCLAGKRVSLVCKQTQFLNYCLSDSLVSYNYNDPTSSFHLMFKITDNKDDERKKFHQEDSLGKIGTCNSKTDIPIENFRDKLSSSAVITTSKNIYKFDKLKLAKSQKDRERIQKYNAFCKIASQLKKISSEKSNDDINSSLFGRESEILSRIEPKLLSISKN</sequence>
<feature type="region of interest" description="Disordered" evidence="1">
    <location>
        <begin position="22"/>
        <end position="47"/>
    </location>
</feature>
<organism evidence="2">
    <name type="scientific">Litopenaeus vannamei majanivirus Nimav-1_LVa</name>
    <dbReference type="NCBI Taxonomy" id="2984273"/>
    <lineage>
        <taxon>Viruses</taxon>
        <taxon>Viruses incertae sedis</taxon>
        <taxon>Naldaviricetes</taxon>
        <taxon>Nimaviridae</taxon>
    </lineage>
</organism>
<accession>A0A9C7F7P4</accession>
<dbReference type="EMBL" id="LC738872">
    <property type="protein sequence ID" value="BDT62188.1"/>
    <property type="molecule type" value="Genomic_DNA"/>
</dbReference>
<feature type="compositionally biased region" description="Low complexity" evidence="1">
    <location>
        <begin position="27"/>
        <end position="36"/>
    </location>
</feature>
<proteinExistence type="predicted"/>
<feature type="region of interest" description="Disordered" evidence="1">
    <location>
        <begin position="72"/>
        <end position="98"/>
    </location>
</feature>
<protein>
    <submittedName>
        <fullName evidence="2">Wsv433-like protein</fullName>
    </submittedName>
</protein>
<name>A0A9C7F7P4_9VIRU</name>
<feature type="compositionally biased region" description="Low complexity" evidence="1">
    <location>
        <begin position="84"/>
        <end position="94"/>
    </location>
</feature>